<name>A0ABV5QDR2_9ACTN</name>
<dbReference type="Proteomes" id="UP001589646">
    <property type="component" value="Unassembled WGS sequence"/>
</dbReference>
<dbReference type="EMBL" id="JBHMCE010000018">
    <property type="protein sequence ID" value="MFB9533413.1"/>
    <property type="molecule type" value="Genomic_DNA"/>
</dbReference>
<evidence type="ECO:0000313" key="2">
    <source>
        <dbReference type="Proteomes" id="UP001589646"/>
    </source>
</evidence>
<protein>
    <submittedName>
        <fullName evidence="1">Uncharacterized protein</fullName>
    </submittedName>
</protein>
<organism evidence="1 2">
    <name type="scientific">Nonomuraea roseola</name>
    <dbReference type="NCBI Taxonomy" id="46179"/>
    <lineage>
        <taxon>Bacteria</taxon>
        <taxon>Bacillati</taxon>
        <taxon>Actinomycetota</taxon>
        <taxon>Actinomycetes</taxon>
        <taxon>Streptosporangiales</taxon>
        <taxon>Streptosporangiaceae</taxon>
        <taxon>Nonomuraea</taxon>
    </lineage>
</organism>
<reference evidence="1 2" key="1">
    <citation type="submission" date="2024-09" db="EMBL/GenBank/DDBJ databases">
        <authorList>
            <person name="Sun Q."/>
            <person name="Mori K."/>
        </authorList>
    </citation>
    <scope>NUCLEOTIDE SEQUENCE [LARGE SCALE GENOMIC DNA]</scope>
    <source>
        <strain evidence="1 2">JCM 3323</strain>
    </source>
</reference>
<accession>A0ABV5QDR2</accession>
<evidence type="ECO:0000313" key="1">
    <source>
        <dbReference type="EMBL" id="MFB9533413.1"/>
    </source>
</evidence>
<sequence length="132" mass="13617">MRAALEPVVGADRVTDVLGRIAAATLLQPAQVNGCPALVFRLNGEIDTVMAVRIDDGLITPARSPHIASRGAVSATLRSRTCAPAFSAPGGLRQGMKVACGTVVNDRDVHGFRDRFPSSAGSVGTTTQSCAT</sequence>
<dbReference type="RefSeq" id="WP_346116373.1">
    <property type="nucleotide sequence ID" value="NZ_BAAAXC010000001.1"/>
</dbReference>
<gene>
    <name evidence="1" type="ORF">ACFFRN_43025</name>
</gene>
<keyword evidence="2" id="KW-1185">Reference proteome</keyword>
<comment type="caution">
    <text evidence="1">The sequence shown here is derived from an EMBL/GenBank/DDBJ whole genome shotgun (WGS) entry which is preliminary data.</text>
</comment>
<proteinExistence type="predicted"/>